<dbReference type="EMBL" id="JXTB01000183">
    <property type="protein sequence ID" value="PON55463.1"/>
    <property type="molecule type" value="Genomic_DNA"/>
</dbReference>
<sequence length="65" mass="7176">MISDATSSIIYKNSLVYEQLDTGEVDVFTKGVSYPPVLHIKKATLAKLIVMHRAQVAKSGVKKKE</sequence>
<comment type="caution">
    <text evidence="1">The sequence shown here is derived from an EMBL/GenBank/DDBJ whole genome shotgun (WGS) entry which is preliminary data.</text>
</comment>
<protein>
    <submittedName>
        <fullName evidence="1">Uncharacterized protein</fullName>
    </submittedName>
</protein>
<keyword evidence="2" id="KW-1185">Reference proteome</keyword>
<name>A0A2P5C312_PARAD</name>
<organism evidence="1 2">
    <name type="scientific">Parasponia andersonii</name>
    <name type="common">Sponia andersonii</name>
    <dbReference type="NCBI Taxonomy" id="3476"/>
    <lineage>
        <taxon>Eukaryota</taxon>
        <taxon>Viridiplantae</taxon>
        <taxon>Streptophyta</taxon>
        <taxon>Embryophyta</taxon>
        <taxon>Tracheophyta</taxon>
        <taxon>Spermatophyta</taxon>
        <taxon>Magnoliopsida</taxon>
        <taxon>eudicotyledons</taxon>
        <taxon>Gunneridae</taxon>
        <taxon>Pentapetalae</taxon>
        <taxon>rosids</taxon>
        <taxon>fabids</taxon>
        <taxon>Rosales</taxon>
        <taxon>Cannabaceae</taxon>
        <taxon>Parasponia</taxon>
    </lineage>
</organism>
<evidence type="ECO:0000313" key="2">
    <source>
        <dbReference type="Proteomes" id="UP000237105"/>
    </source>
</evidence>
<accession>A0A2P5C312</accession>
<dbReference type="AlphaFoldDB" id="A0A2P5C312"/>
<evidence type="ECO:0000313" key="1">
    <source>
        <dbReference type="EMBL" id="PON55463.1"/>
    </source>
</evidence>
<dbReference type="Proteomes" id="UP000237105">
    <property type="component" value="Unassembled WGS sequence"/>
</dbReference>
<gene>
    <name evidence="1" type="ORF">PanWU01x14_187780</name>
</gene>
<reference evidence="2" key="1">
    <citation type="submission" date="2016-06" db="EMBL/GenBank/DDBJ databases">
        <title>Parallel loss of symbiosis genes in relatives of nitrogen-fixing non-legume Parasponia.</title>
        <authorList>
            <person name="Van Velzen R."/>
            <person name="Holmer R."/>
            <person name="Bu F."/>
            <person name="Rutten L."/>
            <person name="Van Zeijl A."/>
            <person name="Liu W."/>
            <person name="Santuari L."/>
            <person name="Cao Q."/>
            <person name="Sharma T."/>
            <person name="Shen D."/>
            <person name="Roswanjaya Y."/>
            <person name="Wardhani T."/>
            <person name="Kalhor M.S."/>
            <person name="Jansen J."/>
            <person name="Van den Hoogen J."/>
            <person name="Gungor B."/>
            <person name="Hartog M."/>
            <person name="Hontelez J."/>
            <person name="Verver J."/>
            <person name="Yang W.-C."/>
            <person name="Schijlen E."/>
            <person name="Repin R."/>
            <person name="Schilthuizen M."/>
            <person name="Schranz E."/>
            <person name="Heidstra R."/>
            <person name="Miyata K."/>
            <person name="Fedorova E."/>
            <person name="Kohlen W."/>
            <person name="Bisseling T."/>
            <person name="Smit S."/>
            <person name="Geurts R."/>
        </authorList>
    </citation>
    <scope>NUCLEOTIDE SEQUENCE [LARGE SCALE GENOMIC DNA]</scope>
    <source>
        <strain evidence="2">cv. WU1-14</strain>
    </source>
</reference>
<proteinExistence type="predicted"/>
<dbReference type="OrthoDB" id="10369051at2759"/>